<dbReference type="Proteomes" id="UP001299608">
    <property type="component" value="Unassembled WGS sequence"/>
</dbReference>
<dbReference type="Pfam" id="PF01381">
    <property type="entry name" value="HTH_3"/>
    <property type="match status" value="1"/>
</dbReference>
<dbReference type="GO" id="GO:0003677">
    <property type="term" value="F:DNA binding"/>
    <property type="evidence" value="ECO:0007669"/>
    <property type="project" value="UniProtKB-KW"/>
</dbReference>
<evidence type="ECO:0000256" key="1">
    <source>
        <dbReference type="ARBA" id="ARBA00023125"/>
    </source>
</evidence>
<dbReference type="AlphaFoldDB" id="A0AAW5BW63"/>
<dbReference type="EMBL" id="JAKNGE010000006">
    <property type="protein sequence ID" value="MCG4745029.1"/>
    <property type="molecule type" value="Genomic_DNA"/>
</dbReference>
<reference evidence="3" key="1">
    <citation type="submission" date="2022-01" db="EMBL/GenBank/DDBJ databases">
        <title>Collection of gut derived symbiotic bacterial strains cultured from healthy donors.</title>
        <authorList>
            <person name="Lin H."/>
            <person name="Kohout C."/>
            <person name="Waligurski E."/>
            <person name="Pamer E.G."/>
        </authorList>
    </citation>
    <scope>NUCLEOTIDE SEQUENCE</scope>
    <source>
        <strain evidence="3">DFI.6.55</strain>
    </source>
</reference>
<proteinExistence type="predicted"/>
<organism evidence="3 4">
    <name type="scientific">Enterocloster aldenensis</name>
    <dbReference type="NCBI Taxonomy" id="358742"/>
    <lineage>
        <taxon>Bacteria</taxon>
        <taxon>Bacillati</taxon>
        <taxon>Bacillota</taxon>
        <taxon>Clostridia</taxon>
        <taxon>Lachnospirales</taxon>
        <taxon>Lachnospiraceae</taxon>
        <taxon>Enterocloster</taxon>
    </lineage>
</organism>
<dbReference type="InterPro" id="IPR010982">
    <property type="entry name" value="Lambda_DNA-bd_dom_sf"/>
</dbReference>
<sequence>MGKFNNIFKSLRQTHGYSQADLSEALDISKSSISMYENGNRKPDYETL</sequence>
<dbReference type="SUPFAM" id="SSF47413">
    <property type="entry name" value="lambda repressor-like DNA-binding domains"/>
    <property type="match status" value="1"/>
</dbReference>
<gene>
    <name evidence="3" type="ORF">L0N08_06375</name>
</gene>
<evidence type="ECO:0000313" key="4">
    <source>
        <dbReference type="Proteomes" id="UP001299608"/>
    </source>
</evidence>
<feature type="domain" description="HTH cro/C1-type" evidence="2">
    <location>
        <begin position="8"/>
        <end position="48"/>
    </location>
</feature>
<dbReference type="GeneID" id="97204575"/>
<evidence type="ECO:0000259" key="2">
    <source>
        <dbReference type="PROSITE" id="PS50943"/>
    </source>
</evidence>
<dbReference type="PANTHER" id="PTHR46558">
    <property type="entry name" value="TRACRIPTIONAL REGULATORY PROTEIN-RELATED-RELATED"/>
    <property type="match status" value="1"/>
</dbReference>
<dbReference type="PROSITE" id="PS50943">
    <property type="entry name" value="HTH_CROC1"/>
    <property type="match status" value="1"/>
</dbReference>
<name>A0AAW5BW63_9FIRM</name>
<dbReference type="PANTHER" id="PTHR46558:SF4">
    <property type="entry name" value="DNA-BIDING PHAGE PROTEIN"/>
    <property type="match status" value="1"/>
</dbReference>
<dbReference type="CDD" id="cd00093">
    <property type="entry name" value="HTH_XRE"/>
    <property type="match status" value="1"/>
</dbReference>
<keyword evidence="1" id="KW-0238">DNA-binding</keyword>
<dbReference type="InterPro" id="IPR001387">
    <property type="entry name" value="Cro/C1-type_HTH"/>
</dbReference>
<accession>A0AAW5BW63</accession>
<dbReference type="RefSeq" id="WP_227116419.1">
    <property type="nucleotide sequence ID" value="NZ_BAABZL010000001.1"/>
</dbReference>
<comment type="caution">
    <text evidence="3">The sequence shown here is derived from an EMBL/GenBank/DDBJ whole genome shotgun (WGS) entry which is preliminary data.</text>
</comment>
<evidence type="ECO:0000313" key="3">
    <source>
        <dbReference type="EMBL" id="MCG4745029.1"/>
    </source>
</evidence>
<dbReference type="Gene3D" id="1.10.260.40">
    <property type="entry name" value="lambda repressor-like DNA-binding domains"/>
    <property type="match status" value="1"/>
</dbReference>
<protein>
    <submittedName>
        <fullName evidence="3">Helix-turn-helix transcriptional regulator</fullName>
    </submittedName>
</protein>